<proteinExistence type="predicted"/>
<reference evidence="1" key="2">
    <citation type="submission" date="2015-06" db="UniProtKB">
        <authorList>
            <consortium name="EnsemblPlants"/>
        </authorList>
    </citation>
    <scope>IDENTIFICATION</scope>
    <source>
        <strain evidence="1">DM1-3 516 R44</strain>
    </source>
</reference>
<sequence length="104" mass="11793">MHSLLYSSMDQLDSPQIQKDLPQFLCHSAMEEEMLQLFPNDPDLTFFQVSITGFPITNDVAVIKSILLFSADSFFAYDAIYVDFIPQKVRAEDALAEIPKAEET</sequence>
<dbReference type="PaxDb" id="4113-PGSC0003DMT400077501"/>
<dbReference type="EnsemblPlants" id="PGSC0003DMT400077501">
    <property type="protein sequence ID" value="PGSC0003DMT400077501"/>
    <property type="gene ID" value="PGSC0003DMG402030137"/>
</dbReference>
<evidence type="ECO:0000313" key="2">
    <source>
        <dbReference type="Proteomes" id="UP000011115"/>
    </source>
</evidence>
<accession>M1CYH6</accession>
<dbReference type="Proteomes" id="UP000011115">
    <property type="component" value="Unassembled WGS sequence"/>
</dbReference>
<dbReference type="HOGENOM" id="CLU_2254964_0_0_1"/>
<dbReference type="InParanoid" id="M1CYH6"/>
<evidence type="ECO:0000313" key="1">
    <source>
        <dbReference type="EnsemblPlants" id="PGSC0003DMT400077501"/>
    </source>
</evidence>
<organism evidence="1 2">
    <name type="scientific">Solanum tuberosum</name>
    <name type="common">Potato</name>
    <dbReference type="NCBI Taxonomy" id="4113"/>
    <lineage>
        <taxon>Eukaryota</taxon>
        <taxon>Viridiplantae</taxon>
        <taxon>Streptophyta</taxon>
        <taxon>Embryophyta</taxon>
        <taxon>Tracheophyta</taxon>
        <taxon>Spermatophyta</taxon>
        <taxon>Magnoliopsida</taxon>
        <taxon>eudicotyledons</taxon>
        <taxon>Gunneridae</taxon>
        <taxon>Pentapetalae</taxon>
        <taxon>asterids</taxon>
        <taxon>lamiids</taxon>
        <taxon>Solanales</taxon>
        <taxon>Solanaceae</taxon>
        <taxon>Solanoideae</taxon>
        <taxon>Solaneae</taxon>
        <taxon>Solanum</taxon>
    </lineage>
</organism>
<keyword evidence="2" id="KW-1185">Reference proteome</keyword>
<protein>
    <submittedName>
        <fullName evidence="1">Uncharacterized protein</fullName>
    </submittedName>
</protein>
<reference evidence="2" key="1">
    <citation type="journal article" date="2011" name="Nature">
        <title>Genome sequence and analysis of the tuber crop potato.</title>
        <authorList>
            <consortium name="The Potato Genome Sequencing Consortium"/>
        </authorList>
    </citation>
    <scope>NUCLEOTIDE SEQUENCE [LARGE SCALE GENOMIC DNA]</scope>
    <source>
        <strain evidence="2">cv. DM1-3 516 R44</strain>
    </source>
</reference>
<dbReference type="Gramene" id="PGSC0003DMT400077501">
    <property type="protein sequence ID" value="PGSC0003DMT400077501"/>
    <property type="gene ID" value="PGSC0003DMG402030137"/>
</dbReference>
<dbReference type="AlphaFoldDB" id="M1CYH6"/>
<name>M1CYH6_SOLTU</name>